<dbReference type="STRING" id="34506.A0A090LBG0"/>
<dbReference type="AlphaFoldDB" id="A0A090LBG0"/>
<reference evidence="2 3" key="1">
    <citation type="submission" date="2014-09" db="EMBL/GenBank/DDBJ databases">
        <authorList>
            <person name="Martin A.A."/>
        </authorList>
    </citation>
    <scope>NUCLEOTIDE SEQUENCE</scope>
    <source>
        <strain evidence="3">ED321</strain>
        <strain evidence="2">ED321 Heterogonic</strain>
    </source>
</reference>
<dbReference type="GeneID" id="36377220"/>
<dbReference type="GO" id="GO:0016192">
    <property type="term" value="P:vesicle-mediated transport"/>
    <property type="evidence" value="ECO:0007669"/>
    <property type="project" value="TreeGrafter"/>
</dbReference>
<dbReference type="RefSeq" id="XP_024504056.1">
    <property type="nucleotide sequence ID" value="XM_024650261.1"/>
</dbReference>
<dbReference type="SUPFAM" id="SSF51905">
    <property type="entry name" value="FAD/NAD(P)-binding domain"/>
    <property type="match status" value="1"/>
</dbReference>
<dbReference type="WBParaSite" id="SRAE_1000310800.1">
    <property type="protein sequence ID" value="SRAE_1000310800.1"/>
    <property type="gene ID" value="WBGene00259725"/>
</dbReference>
<dbReference type="GO" id="GO:0005968">
    <property type="term" value="C:Rab-protein geranylgeranyltransferase complex"/>
    <property type="evidence" value="ECO:0007669"/>
    <property type="project" value="TreeGrafter"/>
</dbReference>
<dbReference type="GO" id="GO:0005634">
    <property type="term" value="C:nucleus"/>
    <property type="evidence" value="ECO:0007669"/>
    <property type="project" value="TreeGrafter"/>
</dbReference>
<proteinExistence type="inferred from homology"/>
<dbReference type="CTD" id="36377220"/>
<dbReference type="Gene3D" id="3.30.519.10">
    <property type="entry name" value="Guanine Nucleotide Dissociation Inhibitor, domain 2"/>
    <property type="match status" value="1"/>
</dbReference>
<sequence length="480" mass="54475">MDEKLPEAVDVVILGTGLPESMLAAVCSKNGLSVLTIDRNSFYGSSWGSFSFESLKKWLTSEDDKISSKDIDVSLEEGEIYIPLTNKYTKDGICNVSFNIVENKQEDETTNLEKLQKNSRKFSIDLCPKLLLSDGKMVSTLCDSEVSKYVEFVNAERLLCLKKVTKDVESYKEYITKVPCSKADVFKTTSITMLEKRILMKFMTEVLNWHFHREEHEWKDVLEGDFDELLEKQKIGGQLKEYVMDLIAILREISIGKYGNSPFLYPLYGVGELPQGFSRLSAVYGGTFCLDNNIDGFVIKDNKIIFVVTGGQKIKCKTVICNGGYIPDKYFNKDNVETMVERIIIISNKPITKFDSEESETKVGIVNLASINDGVRCCLIETGYHGQTAPKGYYVSHITSDKFSDEFINESLDKLYINSEDKTSSIMMKIRFSIKKIDELIDLDKLPTNVYVTPTTDSELNFRNIILKCDYLSQSILEDK</sequence>
<dbReference type="Pfam" id="PF00996">
    <property type="entry name" value="GDI"/>
    <property type="match status" value="2"/>
</dbReference>
<name>A0A090LBG0_STRRB</name>
<dbReference type="InterPro" id="IPR036188">
    <property type="entry name" value="FAD/NAD-bd_sf"/>
</dbReference>
<gene>
    <name evidence="2 4 5" type="ORF">SRAE_1000310800</name>
</gene>
<evidence type="ECO:0000313" key="2">
    <source>
        <dbReference type="EMBL" id="CEF64855.1"/>
    </source>
</evidence>
<comment type="similarity">
    <text evidence="1">Belongs to the Rab GDI family.</text>
</comment>
<dbReference type="OMA" id="FHREEHE"/>
<evidence type="ECO:0000313" key="5">
    <source>
        <dbReference type="WormBase" id="SRAE_1000310800"/>
    </source>
</evidence>
<dbReference type="OrthoDB" id="1923006at2759"/>
<dbReference type="InterPro" id="IPR018203">
    <property type="entry name" value="GDP_dissociation_inhibitor"/>
</dbReference>
<dbReference type="PANTHER" id="PTHR11787:SF4">
    <property type="entry name" value="CHM, RAB ESCORT PROTEIN 1"/>
    <property type="match status" value="1"/>
</dbReference>
<dbReference type="Proteomes" id="UP000035682">
    <property type="component" value="Unplaced"/>
</dbReference>
<protein>
    <submittedName>
        <fullName evidence="2 4">GDP dissociation inhibitor</fullName>
    </submittedName>
</protein>
<dbReference type="GO" id="GO:0005092">
    <property type="term" value="F:GDP-dissociation inhibitor activity"/>
    <property type="evidence" value="ECO:0007669"/>
    <property type="project" value="InterPro"/>
</dbReference>
<reference evidence="4" key="2">
    <citation type="submission" date="2020-12" db="UniProtKB">
        <authorList>
            <consortium name="WormBaseParasite"/>
        </authorList>
    </citation>
    <scope>IDENTIFICATION</scope>
</reference>
<evidence type="ECO:0000313" key="4">
    <source>
        <dbReference type="WBParaSite" id="SRAE_1000310800.1"/>
    </source>
</evidence>
<dbReference type="GO" id="GO:0005829">
    <property type="term" value="C:cytosol"/>
    <property type="evidence" value="ECO:0007669"/>
    <property type="project" value="TreeGrafter"/>
</dbReference>
<evidence type="ECO:0000256" key="1">
    <source>
        <dbReference type="ARBA" id="ARBA00005593"/>
    </source>
</evidence>
<dbReference type="GO" id="GO:0007264">
    <property type="term" value="P:small GTPase-mediated signal transduction"/>
    <property type="evidence" value="ECO:0007669"/>
    <property type="project" value="InterPro"/>
</dbReference>
<dbReference type="PRINTS" id="PR00891">
    <property type="entry name" value="RABGDIREP"/>
</dbReference>
<dbReference type="PANTHER" id="PTHR11787">
    <property type="entry name" value="RAB GDP-DISSOCIATION INHIBITOR"/>
    <property type="match status" value="1"/>
</dbReference>
<accession>A0A090LBG0</accession>
<keyword evidence="3" id="KW-1185">Reference proteome</keyword>
<dbReference type="WormBase" id="SRAE_1000310800">
    <property type="protein sequence ID" value="SRP00363"/>
    <property type="gene ID" value="WBGene00259725"/>
</dbReference>
<organism evidence="2">
    <name type="scientific">Strongyloides ratti</name>
    <name type="common">Parasitic roundworm</name>
    <dbReference type="NCBI Taxonomy" id="34506"/>
    <lineage>
        <taxon>Eukaryota</taxon>
        <taxon>Metazoa</taxon>
        <taxon>Ecdysozoa</taxon>
        <taxon>Nematoda</taxon>
        <taxon>Chromadorea</taxon>
        <taxon>Rhabditida</taxon>
        <taxon>Tylenchina</taxon>
        <taxon>Panagrolaimomorpha</taxon>
        <taxon>Strongyloidoidea</taxon>
        <taxon>Strongyloididae</taxon>
        <taxon>Strongyloides</taxon>
    </lineage>
</organism>
<dbReference type="Gene3D" id="3.50.50.60">
    <property type="entry name" value="FAD/NAD(P)-binding domain"/>
    <property type="match status" value="1"/>
</dbReference>
<dbReference type="EMBL" id="LN609528">
    <property type="protein sequence ID" value="CEF64855.1"/>
    <property type="molecule type" value="Genomic_DNA"/>
</dbReference>
<evidence type="ECO:0000313" key="3">
    <source>
        <dbReference type="Proteomes" id="UP000035682"/>
    </source>
</evidence>
<dbReference type="Gene3D" id="1.10.405.10">
    <property type="entry name" value="Guanine Nucleotide Dissociation Inhibitor, domain 1"/>
    <property type="match status" value="1"/>
</dbReference>